<keyword evidence="2" id="KW-1185">Reference proteome</keyword>
<comment type="caution">
    <text evidence="1">The sequence shown here is derived from an EMBL/GenBank/DDBJ whole genome shotgun (WGS) entry which is preliminary data.</text>
</comment>
<dbReference type="EMBL" id="PDUG01000005">
    <property type="protein sequence ID" value="PIC30496.1"/>
    <property type="molecule type" value="Genomic_DNA"/>
</dbReference>
<proteinExistence type="predicted"/>
<accession>A0A2G5TU47</accession>
<dbReference type="AlphaFoldDB" id="A0A2G5TU47"/>
<name>A0A2G5TU47_9PELO</name>
<reference evidence="2" key="1">
    <citation type="submission" date="2017-10" db="EMBL/GenBank/DDBJ databases">
        <title>Rapid genome shrinkage in a self-fertile nematode reveals novel sperm competition proteins.</title>
        <authorList>
            <person name="Yin D."/>
            <person name="Schwarz E.M."/>
            <person name="Thomas C.G."/>
            <person name="Felde R.L."/>
            <person name="Korf I.F."/>
            <person name="Cutter A.D."/>
            <person name="Schartner C.M."/>
            <person name="Ralston E.J."/>
            <person name="Meyer B.J."/>
            <person name="Haag E.S."/>
        </authorList>
    </citation>
    <scope>NUCLEOTIDE SEQUENCE [LARGE SCALE GENOMIC DNA]</scope>
    <source>
        <strain evidence="2">JU1422</strain>
    </source>
</reference>
<dbReference type="Proteomes" id="UP000230233">
    <property type="component" value="Chromosome V"/>
</dbReference>
<organism evidence="1 2">
    <name type="scientific">Caenorhabditis nigoni</name>
    <dbReference type="NCBI Taxonomy" id="1611254"/>
    <lineage>
        <taxon>Eukaryota</taxon>
        <taxon>Metazoa</taxon>
        <taxon>Ecdysozoa</taxon>
        <taxon>Nematoda</taxon>
        <taxon>Chromadorea</taxon>
        <taxon>Rhabditida</taxon>
        <taxon>Rhabditina</taxon>
        <taxon>Rhabditomorpha</taxon>
        <taxon>Rhabditoidea</taxon>
        <taxon>Rhabditidae</taxon>
        <taxon>Peloderinae</taxon>
        <taxon>Caenorhabditis</taxon>
    </lineage>
</organism>
<gene>
    <name evidence="1" type="primary">Cni-Y17D7B.3</name>
    <name evidence="1" type="synonym">Cnig_chr_V.g21714</name>
    <name evidence="1" type="ORF">B9Z55_021714</name>
</gene>
<dbReference type="OrthoDB" id="5830052at2759"/>
<evidence type="ECO:0000313" key="1">
    <source>
        <dbReference type="EMBL" id="PIC30496.1"/>
    </source>
</evidence>
<evidence type="ECO:0000313" key="2">
    <source>
        <dbReference type="Proteomes" id="UP000230233"/>
    </source>
</evidence>
<sequence length="264" mass="32221">MPEFHRCKYRKNSLLNWKMGQHKHHGFVFKLLHADPEISKIFQSPEICLDLVPFMIYSLNKQKRWEVQLDQNFLEILQKINENLEILVFQRISVYPWVTDFTLIGPHYCTALNSSKIRKSFEISRNWNYREQKFGGAGRYYGSDTKKVSQPPTKMEIISYHFVEEPKNWKKVFGKYFRKFKWDRHNDSYIRKCQFDPKFMKFDFGEFEDEQYFLEEDEIELLDPENSENSKKNLKFYNFIDHFVETPRRRSGKLRNFRDFEILN</sequence>
<protein>
    <submittedName>
        <fullName evidence="1">Uncharacterized protein</fullName>
    </submittedName>
</protein>